<evidence type="ECO:0000256" key="1">
    <source>
        <dbReference type="SAM" id="MobiDB-lite"/>
    </source>
</evidence>
<evidence type="ECO:0000313" key="3">
    <source>
        <dbReference type="Proteomes" id="UP000470404"/>
    </source>
</evidence>
<dbReference type="Proteomes" id="UP000470404">
    <property type="component" value="Unassembled WGS sequence"/>
</dbReference>
<feature type="region of interest" description="Disordered" evidence="1">
    <location>
        <begin position="245"/>
        <end position="266"/>
    </location>
</feature>
<feature type="region of interest" description="Disordered" evidence="1">
    <location>
        <begin position="1"/>
        <end position="22"/>
    </location>
</feature>
<protein>
    <submittedName>
        <fullName evidence="2">Uncharacterized protein</fullName>
    </submittedName>
</protein>
<organism evidence="2 3">
    <name type="scientific">Amycolatopsis rubida</name>
    <dbReference type="NCBI Taxonomy" id="112413"/>
    <lineage>
        <taxon>Bacteria</taxon>
        <taxon>Bacillati</taxon>
        <taxon>Actinomycetota</taxon>
        <taxon>Actinomycetes</taxon>
        <taxon>Pseudonocardiales</taxon>
        <taxon>Pseudonocardiaceae</taxon>
        <taxon>Amycolatopsis</taxon>
    </lineage>
</organism>
<accession>A0ABX0CC30</accession>
<evidence type="ECO:0000313" key="2">
    <source>
        <dbReference type="EMBL" id="NEC62972.1"/>
    </source>
</evidence>
<sequence>MDIVPAAPEPSSGIEAQSETQARKTASAPLGIWLCPPAPADEHGLPPLIEGLTRSLVTRAVTALAAPGDTIAVTGPDAARITAVADSAGARRVLCVDPETVTAEGCRRRTGGGARTPEDSSVALLLAAELPAPWIDADGQPYRSWARWLAPDGALAVALHDEAGRGRFADYAGAVTTAATNAGMRYARHVIVTLAPVDRDRLLRSCPPASVTVPAEAVDASKRTDLLIFRNDSGTALTHAARSIAQRAPEPIPQMRRESSPAIEAR</sequence>
<feature type="compositionally biased region" description="Basic and acidic residues" evidence="1">
    <location>
        <begin position="255"/>
        <end position="266"/>
    </location>
</feature>
<dbReference type="RefSeq" id="WP_067584430.1">
    <property type="nucleotide sequence ID" value="NZ_JAAGNC010000223.1"/>
</dbReference>
<dbReference type="EMBL" id="JAAGNC010000223">
    <property type="protein sequence ID" value="NEC62972.1"/>
    <property type="molecule type" value="Genomic_DNA"/>
</dbReference>
<proteinExistence type="predicted"/>
<gene>
    <name evidence="2" type="ORF">G3I59_47140</name>
</gene>
<comment type="caution">
    <text evidence="2">The sequence shown here is derived from an EMBL/GenBank/DDBJ whole genome shotgun (WGS) entry which is preliminary data.</text>
</comment>
<reference evidence="2 3" key="1">
    <citation type="submission" date="2020-01" db="EMBL/GenBank/DDBJ databases">
        <title>Insect and environment-associated Actinomycetes.</title>
        <authorList>
            <person name="Currrie C."/>
            <person name="Chevrette M."/>
            <person name="Carlson C."/>
            <person name="Stubbendieck R."/>
            <person name="Wendt-Pienkowski E."/>
        </authorList>
    </citation>
    <scope>NUCLEOTIDE SEQUENCE [LARGE SCALE GENOMIC DNA]</scope>
    <source>
        <strain evidence="2 3">SID8386</strain>
    </source>
</reference>
<keyword evidence="3" id="KW-1185">Reference proteome</keyword>
<name>A0ABX0CC30_9PSEU</name>